<feature type="signal peptide" evidence="1">
    <location>
        <begin position="1"/>
        <end position="16"/>
    </location>
</feature>
<evidence type="ECO:0000313" key="3">
    <source>
        <dbReference type="Proteomes" id="UP000192356"/>
    </source>
</evidence>
<organism evidence="2 3">
    <name type="scientific">Hepatospora eriocheir</name>
    <dbReference type="NCBI Taxonomy" id="1081669"/>
    <lineage>
        <taxon>Eukaryota</taxon>
        <taxon>Fungi</taxon>
        <taxon>Fungi incertae sedis</taxon>
        <taxon>Microsporidia</taxon>
        <taxon>Hepatosporidae</taxon>
        <taxon>Hepatospora</taxon>
    </lineage>
</organism>
<evidence type="ECO:0000256" key="1">
    <source>
        <dbReference type="SAM" id="SignalP"/>
    </source>
</evidence>
<gene>
    <name evidence="2" type="ORF">HERIO_928</name>
</gene>
<feature type="chain" id="PRO_5013117707" evidence="1">
    <location>
        <begin position="17"/>
        <end position="326"/>
    </location>
</feature>
<evidence type="ECO:0000313" key="2">
    <source>
        <dbReference type="EMBL" id="ORD97194.1"/>
    </source>
</evidence>
<keyword evidence="1" id="KW-0732">Signal</keyword>
<dbReference type="AlphaFoldDB" id="A0A1X0QBV4"/>
<keyword evidence="3" id="KW-1185">Reference proteome</keyword>
<dbReference type="VEuPathDB" id="MicrosporidiaDB:HERIO_928"/>
<name>A0A1X0QBV4_9MICR</name>
<sequence length="326" mass="37810">MYFLILLLKCILGARAIRNKKPSYYKILNNGNIIRMDNTKRLNDDFFSNGVIISNESNSKSDLSTPEVDLNLIEEKILTLEKNTSSSSTSNDLIELFKPIKFYTEKGSKELKKEIKQFLESYKLEIANILDQTLLIELPEKIIDQEDNKDIIDLIEKERKLVNDYVKEFIQLTKESLNEIFDNLDINVFNINKKIFEKTLAIKLDSTFNICIGKLKENMTLLFTKLHGNINESEISQASELTNFLIKITNSDVDYINSIIEDIQYEFDKVKKEKMILLNNQYSDFIRKISLDINKFLESLKGNLGIEDVDVNNEEEDSKLIQSSDE</sequence>
<dbReference type="Proteomes" id="UP000192356">
    <property type="component" value="Unassembled WGS sequence"/>
</dbReference>
<dbReference type="VEuPathDB" id="MicrosporidiaDB:A0H76_1594"/>
<accession>A0A1X0QBV4</accession>
<protein>
    <submittedName>
        <fullName evidence="2">Uncharacterized protein</fullName>
    </submittedName>
</protein>
<comment type="caution">
    <text evidence="2">The sequence shown here is derived from an EMBL/GenBank/DDBJ whole genome shotgun (WGS) entry which is preliminary data.</text>
</comment>
<reference evidence="2 3" key="1">
    <citation type="journal article" date="2017" name="Environ. Microbiol.">
        <title>Decay of the glycolytic pathway and adaptation to intranuclear parasitism within Enterocytozoonidae microsporidia.</title>
        <authorList>
            <person name="Wiredu Boakye D."/>
            <person name="Jaroenlak P."/>
            <person name="Prachumwat A."/>
            <person name="Williams T.A."/>
            <person name="Bateman K.S."/>
            <person name="Itsathitphaisarn O."/>
            <person name="Sritunyalucksana K."/>
            <person name="Paszkiewicz K.H."/>
            <person name="Moore K.A."/>
            <person name="Stentiford G.D."/>
            <person name="Williams B.A."/>
        </authorList>
    </citation>
    <scope>NUCLEOTIDE SEQUENCE [LARGE SCALE GENOMIC DNA]</scope>
    <source>
        <strain evidence="2 3">GB1</strain>
    </source>
</reference>
<dbReference type="EMBL" id="LVKB01000036">
    <property type="protein sequence ID" value="ORD97194.1"/>
    <property type="molecule type" value="Genomic_DNA"/>
</dbReference>
<proteinExistence type="predicted"/>